<sequence length="67" mass="7308">MKKESRLPPTFRGRNGDVPYQNLAGRTLEPARLRCAGGDAQVGEAMAMVKALNRMTLLGMPHSVRIA</sequence>
<evidence type="ECO:0000313" key="1">
    <source>
        <dbReference type="EMBL" id="STI14957.1"/>
    </source>
</evidence>
<dbReference type="AlphaFoldDB" id="A0A376RC23"/>
<organism evidence="1 2">
    <name type="scientific">Escherichia coli</name>
    <dbReference type="NCBI Taxonomy" id="562"/>
    <lineage>
        <taxon>Bacteria</taxon>
        <taxon>Pseudomonadati</taxon>
        <taxon>Pseudomonadota</taxon>
        <taxon>Gammaproteobacteria</taxon>
        <taxon>Enterobacterales</taxon>
        <taxon>Enterobacteriaceae</taxon>
        <taxon>Escherichia</taxon>
    </lineage>
</organism>
<name>A0A376RC23_ECOLX</name>
<proteinExistence type="predicted"/>
<accession>A0A376RC23</accession>
<reference evidence="1 2" key="1">
    <citation type="submission" date="2018-06" db="EMBL/GenBank/DDBJ databases">
        <authorList>
            <consortium name="Pathogen Informatics"/>
            <person name="Doyle S."/>
        </authorList>
    </citation>
    <scope>NUCLEOTIDE SEQUENCE [LARGE SCALE GENOMIC DNA]</scope>
    <source>
        <strain evidence="1 2">NCTC10865</strain>
    </source>
</reference>
<protein>
    <submittedName>
        <fullName evidence="1">Transposase, IS903.B</fullName>
    </submittedName>
</protein>
<dbReference type="EMBL" id="UGCD01000002">
    <property type="protein sequence ID" value="STI14957.1"/>
    <property type="molecule type" value="Genomic_DNA"/>
</dbReference>
<gene>
    <name evidence="1" type="ORF">NCTC10865_00155</name>
</gene>
<evidence type="ECO:0000313" key="2">
    <source>
        <dbReference type="Proteomes" id="UP000254159"/>
    </source>
</evidence>
<dbReference type="Proteomes" id="UP000254159">
    <property type="component" value="Unassembled WGS sequence"/>
</dbReference>